<protein>
    <submittedName>
        <fullName evidence="1">Uncharacterized protein</fullName>
    </submittedName>
</protein>
<reference evidence="1 2" key="1">
    <citation type="submission" date="2018-12" db="EMBL/GenBank/DDBJ databases">
        <authorList>
            <consortium name="Pathogen Informatics"/>
        </authorList>
    </citation>
    <scope>NUCLEOTIDE SEQUENCE [LARGE SCALE GENOMIC DNA]</scope>
    <source>
        <strain evidence="1 2">NCTC8196</strain>
    </source>
</reference>
<sequence>MTMENKKPHALGVFLLINSVLTEGYDKTFKL</sequence>
<accession>A0A7Z8ZNC3</accession>
<proteinExistence type="predicted"/>
<dbReference type="AlphaFoldDB" id="A0A7Z8ZNC3"/>
<name>A0A7Z8ZNC3_9ESCH</name>
<evidence type="ECO:0000313" key="2">
    <source>
        <dbReference type="Proteomes" id="UP000277464"/>
    </source>
</evidence>
<dbReference type="Proteomes" id="UP000277464">
    <property type="component" value="Chromosome"/>
</dbReference>
<gene>
    <name evidence="1" type="ORF">NCTC8196_01052</name>
</gene>
<organism evidence="1 2">
    <name type="scientific">Escherichia marmotae</name>
    <dbReference type="NCBI Taxonomy" id="1499973"/>
    <lineage>
        <taxon>Bacteria</taxon>
        <taxon>Pseudomonadati</taxon>
        <taxon>Pseudomonadota</taxon>
        <taxon>Gammaproteobacteria</taxon>
        <taxon>Enterobacterales</taxon>
        <taxon>Enterobacteriaceae</taxon>
        <taxon>Escherichia</taxon>
    </lineage>
</organism>
<evidence type="ECO:0000313" key="1">
    <source>
        <dbReference type="EMBL" id="VED74503.1"/>
    </source>
</evidence>
<dbReference type="EMBL" id="LR134270">
    <property type="protein sequence ID" value="VED74503.1"/>
    <property type="molecule type" value="Genomic_DNA"/>
</dbReference>